<keyword evidence="1" id="KW-0812">Transmembrane</keyword>
<reference evidence="2 3" key="1">
    <citation type="submission" date="2015-01" db="EMBL/GenBank/DDBJ databases">
        <title>Paenibacillus swuensis/DY6/whole genome sequencing.</title>
        <authorList>
            <person name="Kim M.K."/>
            <person name="Srinivasan S."/>
            <person name="Lee J.-J."/>
        </authorList>
    </citation>
    <scope>NUCLEOTIDE SEQUENCE [LARGE SCALE GENOMIC DNA]</scope>
    <source>
        <strain evidence="2 3">DY6</strain>
    </source>
</reference>
<dbReference type="PATRIC" id="fig|1178515.4.peg.222"/>
<organism evidence="2 3">
    <name type="scientific">Paenibacillus swuensis</name>
    <dbReference type="NCBI Taxonomy" id="1178515"/>
    <lineage>
        <taxon>Bacteria</taxon>
        <taxon>Bacillati</taxon>
        <taxon>Bacillota</taxon>
        <taxon>Bacilli</taxon>
        <taxon>Bacillales</taxon>
        <taxon>Paenibacillaceae</taxon>
        <taxon>Paenibacillus</taxon>
    </lineage>
</organism>
<keyword evidence="3" id="KW-1185">Reference proteome</keyword>
<dbReference type="Proteomes" id="UP000076927">
    <property type="component" value="Chromosome"/>
</dbReference>
<dbReference type="OrthoDB" id="2654957at2"/>
<name>A0A172TEH4_9BACL</name>
<dbReference type="STRING" id="1178515.SY83_01245"/>
<keyword evidence="1" id="KW-1133">Transmembrane helix</keyword>
<feature type="transmembrane region" description="Helical" evidence="1">
    <location>
        <begin position="6"/>
        <end position="25"/>
    </location>
</feature>
<dbReference type="AlphaFoldDB" id="A0A172TEH4"/>
<dbReference type="RefSeq" id="WP_068603506.1">
    <property type="nucleotide sequence ID" value="NZ_CP011388.1"/>
</dbReference>
<gene>
    <name evidence="2" type="ORF">SY83_01245</name>
</gene>
<protein>
    <submittedName>
        <fullName evidence="2">Uncharacterized protein</fullName>
    </submittedName>
</protein>
<dbReference type="KEGG" id="pswu:SY83_01245"/>
<evidence type="ECO:0000313" key="3">
    <source>
        <dbReference type="Proteomes" id="UP000076927"/>
    </source>
</evidence>
<evidence type="ECO:0000313" key="2">
    <source>
        <dbReference type="EMBL" id="ANE45183.1"/>
    </source>
</evidence>
<proteinExistence type="predicted"/>
<evidence type="ECO:0000256" key="1">
    <source>
        <dbReference type="SAM" id="Phobius"/>
    </source>
</evidence>
<sequence length="122" mass="13970">MNEGQGLWLMAAAVVLGAFLLTQMYRSSGKLGAARRELTRLTEKQKAGQGTPEDRAAWELHRTALRNHPSEYNKLNMEIQFEEAFLRYLEQFHPDDSGLAALRLTAGYRKDTLWGFKVNRKD</sequence>
<dbReference type="EMBL" id="CP011388">
    <property type="protein sequence ID" value="ANE45183.1"/>
    <property type="molecule type" value="Genomic_DNA"/>
</dbReference>
<accession>A0A172TEH4</accession>
<keyword evidence="1" id="KW-0472">Membrane</keyword>